<feature type="region of interest" description="Disordered" evidence="1">
    <location>
        <begin position="133"/>
        <end position="162"/>
    </location>
</feature>
<sequence>MHAAIRFSQSRSESASSSLQAASTAAEPIPTVSSIARGHEDDRGNAKSALEPSVQQPASTSSRASAFSQRSFRSDSLPSAAVAGAIPVPLTASLSYSDDENGAEAVAHHCTENPPARVPSSLPGSITTCSSEACKGGTRAGSGSSRESHSHPAAPRSSTAAQLPHSSSEYYFPNLPWIPPPPIYGTPLPDSSNMNRYYAHYYDPTAAALRAPFCYPEEVPRRAPVHHRAVSDVGWPTPSDVPLPSTFPMPPHVLPRPSLPIASPSAVEAAAGDAVTPPYGWAVPPPLLYPPPPPPWWFYAPPPPPLSASMSCSSAGRTRSSSDSSSASHASARSATGPSHHLPSNVARRVTAHLHAEAAASSRRRVAVPAGSVVTPVAVASRRGVCGSQADNRRSVASSVSPFAATRTGDTVRVARTATGPFSAASNTAATTAGASTVSYSAPPQRVERRVYASNSSESSGTQRAASRMRVPVPPRRTSAARRIHPLPPHVHEQESMHERGSGSSTARMQAAVSTAEEYLNKMESLYHQLRKRYEEFITLSEALSKRRADAARGEAIEGKRHPLISAAATTRAARSPQETGPRRPPPQAVSLKARPPSTAPAPHARRAASSAMPTACHLSVEPSPPLSLSSSETSAASLRHELQLLESQWQRLEELKRHGGIGATTTAAPSGAPSTGAAVSTVKSDHLTRRRFLRLIQNRKQLLMSAS</sequence>
<feature type="region of interest" description="Disordered" evidence="1">
    <location>
        <begin position="1"/>
        <end position="74"/>
    </location>
</feature>
<protein>
    <submittedName>
        <fullName evidence="2">Uncharacterized protein</fullName>
    </submittedName>
</protein>
<feature type="compositionally biased region" description="Low complexity" evidence="1">
    <location>
        <begin position="594"/>
        <end position="635"/>
    </location>
</feature>
<feature type="compositionally biased region" description="Low complexity" evidence="1">
    <location>
        <begin position="664"/>
        <end position="682"/>
    </location>
</feature>
<feature type="compositionally biased region" description="Polar residues" evidence="1">
    <location>
        <begin position="453"/>
        <end position="465"/>
    </location>
</feature>
<proteinExistence type="predicted"/>
<organism evidence="2 3">
    <name type="scientific">Leishmania martiniquensis</name>
    <dbReference type="NCBI Taxonomy" id="1580590"/>
    <lineage>
        <taxon>Eukaryota</taxon>
        <taxon>Discoba</taxon>
        <taxon>Euglenozoa</taxon>
        <taxon>Kinetoplastea</taxon>
        <taxon>Metakinetoplastina</taxon>
        <taxon>Trypanosomatida</taxon>
        <taxon>Trypanosomatidae</taxon>
        <taxon>Leishmaniinae</taxon>
        <taxon>Leishmania</taxon>
    </lineage>
</organism>
<accession>A0A836GUS5</accession>
<keyword evidence="3" id="KW-1185">Reference proteome</keyword>
<name>A0A836GUS5_9TRYP</name>
<gene>
    <name evidence="2" type="ORF">LSCM1_04748</name>
</gene>
<reference evidence="2 3" key="1">
    <citation type="submission" date="2021-03" db="EMBL/GenBank/DDBJ databases">
        <title>Leishmania (Mundinia) martiniquensis Genome sequencing and assembly.</title>
        <authorList>
            <person name="Almutairi H."/>
            <person name="Gatherer D."/>
        </authorList>
    </citation>
    <scope>NUCLEOTIDE SEQUENCE [LARGE SCALE GENOMIC DNA]</scope>
    <source>
        <strain evidence="2">LSCM1</strain>
    </source>
</reference>
<feature type="region of interest" description="Disordered" evidence="1">
    <location>
        <begin position="451"/>
        <end position="480"/>
    </location>
</feature>
<feature type="region of interest" description="Disordered" evidence="1">
    <location>
        <begin position="308"/>
        <end position="343"/>
    </location>
</feature>
<dbReference type="OrthoDB" id="267891at2759"/>
<feature type="compositionally biased region" description="Low complexity" evidence="1">
    <location>
        <begin position="309"/>
        <end position="335"/>
    </location>
</feature>
<feature type="compositionally biased region" description="Low complexity" evidence="1">
    <location>
        <begin position="58"/>
        <end position="74"/>
    </location>
</feature>
<comment type="caution">
    <text evidence="2">The sequence shown here is derived from an EMBL/GenBank/DDBJ whole genome shotgun (WGS) entry which is preliminary data.</text>
</comment>
<evidence type="ECO:0000256" key="1">
    <source>
        <dbReference type="SAM" id="MobiDB-lite"/>
    </source>
</evidence>
<dbReference type="RefSeq" id="XP_067179039.1">
    <property type="nucleotide sequence ID" value="XM_067322242.1"/>
</dbReference>
<dbReference type="EMBL" id="JAFEUZ010000021">
    <property type="protein sequence ID" value="KAG5479484.1"/>
    <property type="molecule type" value="Genomic_DNA"/>
</dbReference>
<dbReference type="GeneID" id="92514754"/>
<dbReference type="AlphaFoldDB" id="A0A836GUS5"/>
<evidence type="ECO:0000313" key="2">
    <source>
        <dbReference type="EMBL" id="KAG5479484.1"/>
    </source>
</evidence>
<feature type="region of interest" description="Disordered" evidence="1">
    <location>
        <begin position="567"/>
        <end position="635"/>
    </location>
</feature>
<dbReference type="KEGG" id="lmat:92514754"/>
<feature type="compositionally biased region" description="Low complexity" evidence="1">
    <location>
        <begin position="8"/>
        <end position="26"/>
    </location>
</feature>
<feature type="compositionally biased region" description="Low complexity" evidence="1">
    <location>
        <begin position="567"/>
        <end position="576"/>
    </location>
</feature>
<evidence type="ECO:0000313" key="3">
    <source>
        <dbReference type="Proteomes" id="UP000673552"/>
    </source>
</evidence>
<dbReference type="Proteomes" id="UP000673552">
    <property type="component" value="Chromosome 21"/>
</dbReference>
<feature type="region of interest" description="Disordered" evidence="1">
    <location>
        <begin position="663"/>
        <end position="684"/>
    </location>
</feature>